<organism evidence="2 3">
    <name type="scientific">Zizania palustris</name>
    <name type="common">Northern wild rice</name>
    <dbReference type="NCBI Taxonomy" id="103762"/>
    <lineage>
        <taxon>Eukaryota</taxon>
        <taxon>Viridiplantae</taxon>
        <taxon>Streptophyta</taxon>
        <taxon>Embryophyta</taxon>
        <taxon>Tracheophyta</taxon>
        <taxon>Spermatophyta</taxon>
        <taxon>Magnoliopsida</taxon>
        <taxon>Liliopsida</taxon>
        <taxon>Poales</taxon>
        <taxon>Poaceae</taxon>
        <taxon>BOP clade</taxon>
        <taxon>Oryzoideae</taxon>
        <taxon>Oryzeae</taxon>
        <taxon>Zizaniinae</taxon>
        <taxon>Zizania</taxon>
    </lineage>
</organism>
<protein>
    <submittedName>
        <fullName evidence="2">Uncharacterized protein</fullName>
    </submittedName>
</protein>
<dbReference type="Proteomes" id="UP000729402">
    <property type="component" value="Unassembled WGS sequence"/>
</dbReference>
<keyword evidence="3" id="KW-1185">Reference proteome</keyword>
<evidence type="ECO:0000313" key="3">
    <source>
        <dbReference type="Proteomes" id="UP000729402"/>
    </source>
</evidence>
<reference evidence="2" key="2">
    <citation type="submission" date="2021-02" db="EMBL/GenBank/DDBJ databases">
        <authorList>
            <person name="Kimball J.A."/>
            <person name="Haas M.W."/>
            <person name="Macchietto M."/>
            <person name="Kono T."/>
            <person name="Duquette J."/>
            <person name="Shao M."/>
        </authorList>
    </citation>
    <scope>NUCLEOTIDE SEQUENCE</scope>
    <source>
        <tissue evidence="2">Fresh leaf tissue</tissue>
    </source>
</reference>
<evidence type="ECO:0000256" key="1">
    <source>
        <dbReference type="SAM" id="MobiDB-lite"/>
    </source>
</evidence>
<feature type="region of interest" description="Disordered" evidence="1">
    <location>
        <begin position="1"/>
        <end position="74"/>
    </location>
</feature>
<accession>A0A8J5VYY0</accession>
<dbReference type="AlphaFoldDB" id="A0A8J5VYY0"/>
<evidence type="ECO:0000313" key="2">
    <source>
        <dbReference type="EMBL" id="KAG8065164.1"/>
    </source>
</evidence>
<reference evidence="2" key="1">
    <citation type="journal article" date="2021" name="bioRxiv">
        <title>Whole Genome Assembly and Annotation of Northern Wild Rice, Zizania palustris L., Supports a Whole Genome Duplication in the Zizania Genus.</title>
        <authorList>
            <person name="Haas M."/>
            <person name="Kono T."/>
            <person name="Macchietto M."/>
            <person name="Millas R."/>
            <person name="McGilp L."/>
            <person name="Shao M."/>
            <person name="Duquette J."/>
            <person name="Hirsch C.N."/>
            <person name="Kimball J."/>
        </authorList>
    </citation>
    <scope>NUCLEOTIDE SEQUENCE</scope>
    <source>
        <tissue evidence="2">Fresh leaf tissue</tissue>
    </source>
</reference>
<gene>
    <name evidence="2" type="ORF">GUJ93_ZPchr0004g39679</name>
</gene>
<proteinExistence type="predicted"/>
<dbReference type="EMBL" id="JAAALK010000285">
    <property type="protein sequence ID" value="KAG8065164.1"/>
    <property type="molecule type" value="Genomic_DNA"/>
</dbReference>
<sequence length="74" mass="7994">MRPEVVSSLGGDSEPHVLGLGPRNRRGLRAPRVVWRPKAPASRALTGGRRGIPKGGNARSRPRPITHKALQSRS</sequence>
<comment type="caution">
    <text evidence="2">The sequence shown here is derived from an EMBL/GenBank/DDBJ whole genome shotgun (WGS) entry which is preliminary data.</text>
</comment>
<name>A0A8J5VYY0_ZIZPA</name>